<protein>
    <submittedName>
        <fullName evidence="3 4">Muscle M-line assembly protein unc-89-like</fullName>
    </submittedName>
</protein>
<feature type="compositionally biased region" description="Basic and acidic residues" evidence="1">
    <location>
        <begin position="36"/>
        <end position="45"/>
    </location>
</feature>
<evidence type="ECO:0000313" key="2">
    <source>
        <dbReference type="Proteomes" id="UP000694941"/>
    </source>
</evidence>
<feature type="compositionally biased region" description="Polar residues" evidence="1">
    <location>
        <begin position="61"/>
        <end position="95"/>
    </location>
</feature>
<feature type="compositionally biased region" description="Polar residues" evidence="1">
    <location>
        <begin position="693"/>
        <end position="708"/>
    </location>
</feature>
<organism evidence="2 4">
    <name type="scientific">Limulus polyphemus</name>
    <name type="common">Atlantic horseshoe crab</name>
    <dbReference type="NCBI Taxonomy" id="6850"/>
    <lineage>
        <taxon>Eukaryota</taxon>
        <taxon>Metazoa</taxon>
        <taxon>Ecdysozoa</taxon>
        <taxon>Arthropoda</taxon>
        <taxon>Chelicerata</taxon>
        <taxon>Merostomata</taxon>
        <taxon>Xiphosura</taxon>
        <taxon>Limulidae</taxon>
        <taxon>Limulus</taxon>
    </lineage>
</organism>
<dbReference type="GeneID" id="106458140"/>
<feature type="region of interest" description="Disordered" evidence="1">
    <location>
        <begin position="117"/>
        <end position="232"/>
    </location>
</feature>
<feature type="compositionally biased region" description="Polar residues" evidence="1">
    <location>
        <begin position="293"/>
        <end position="308"/>
    </location>
</feature>
<feature type="region of interest" description="Disordered" evidence="1">
    <location>
        <begin position="25"/>
        <end position="105"/>
    </location>
</feature>
<reference evidence="3 4" key="1">
    <citation type="submission" date="2025-05" db="UniProtKB">
        <authorList>
            <consortium name="RefSeq"/>
        </authorList>
    </citation>
    <scope>IDENTIFICATION</scope>
    <source>
        <tissue evidence="3 4">Muscle</tissue>
    </source>
</reference>
<feature type="region of interest" description="Disordered" evidence="1">
    <location>
        <begin position="287"/>
        <end position="308"/>
    </location>
</feature>
<feature type="compositionally biased region" description="Low complexity" evidence="1">
    <location>
        <begin position="189"/>
        <end position="206"/>
    </location>
</feature>
<proteinExistence type="predicted"/>
<name>A0ABM1S8P1_LIMPO</name>
<sequence>MAGVKKGSYPSKQIRAGLAPLASFEDLPSDDLESPDSIKEVKQRDISGLQLSDLISGGDGFSSSTPKTMTSSELSTPQISSPTDNDGDSQCTLTPSDGAKLSCSSGNASEFKLLKVGAKEGKRKSSAGSLLSPTPDSQHSPAEKSHSRKSSWTDIFRGRSPQKSPKLKKNESISSDEKEKSPKKKEKSGFFSFLKVSGRKTPVSKTPTPPSSPVTSTKRKEEENEYKSTTSVTIVHSDIPLDSFQKPVEQEQGEKSSVFIQETVAQVNCTATMKPVPNQEKKYVPCTDKTEESSITQNQKHGSGLSSSAPDVLELVKRQKYLEGYIDSRTSRMCQEASETSGTIKMRHTNKKESPEVVFTIGNEEYYSSGSDIEINEITKHLKTNETDDYDCEAEILLAQDSIDYEDSPPLLASPTGTSLPKVTTKRQHLDVNTVPVERPRSTTPINIAPLEAYIQSVSPLPDPNVEKIHLTLPGEQFSSRPKSPRKGQFKNWFDFCEEGLQSPRVRKRSQSGDEFEFLPQIQCITIEDTEQQKVDHPSVDTSDLLQEQEISEEYSVSLKTMNKSNEERENLETVDKMMLHKEEIKDQTFNNTEGTKNISDQTSKDNQPVHLHYHADNQTVPCSCECHSCGCDCHYITVDLVEHKAFHDVAEENKMTKDSQSLAGASGLAVKCTCDCHKNSNQPSRKEEIEGSFTSHPGFNLKQQSNM</sequence>
<accession>A0ABM1S8P1</accession>
<feature type="compositionally biased region" description="Polar residues" evidence="1">
    <location>
        <begin position="126"/>
        <end position="140"/>
    </location>
</feature>
<dbReference type="RefSeq" id="XP_013773053.1">
    <property type="nucleotide sequence ID" value="XM_013917599.2"/>
</dbReference>
<evidence type="ECO:0000313" key="3">
    <source>
        <dbReference type="RefSeq" id="XP_013773053.1"/>
    </source>
</evidence>
<keyword evidence="2" id="KW-1185">Reference proteome</keyword>
<dbReference type="RefSeq" id="XP_022239996.1">
    <property type="nucleotide sequence ID" value="XM_022384288.1"/>
</dbReference>
<feature type="compositionally biased region" description="Basic and acidic residues" evidence="1">
    <location>
        <begin position="168"/>
        <end position="180"/>
    </location>
</feature>
<evidence type="ECO:0000256" key="1">
    <source>
        <dbReference type="SAM" id="MobiDB-lite"/>
    </source>
</evidence>
<feature type="compositionally biased region" description="Basic and acidic residues" evidence="1">
    <location>
        <begin position="681"/>
        <end position="690"/>
    </location>
</feature>
<dbReference type="Proteomes" id="UP000694941">
    <property type="component" value="Unplaced"/>
</dbReference>
<feature type="region of interest" description="Disordered" evidence="1">
    <location>
        <begin position="681"/>
        <end position="708"/>
    </location>
</feature>
<gene>
    <name evidence="3 4" type="primary">LOC106458140</name>
</gene>
<evidence type="ECO:0000313" key="4">
    <source>
        <dbReference type="RefSeq" id="XP_022239996.1"/>
    </source>
</evidence>